<accession>A0ABT4GJR4</accession>
<keyword evidence="2" id="KW-1185">Reference proteome</keyword>
<sequence length="107" mass="12200">MTQLQHLEQYNYEITLILKELLQKTNEASFRLGENAGYEEGYTEGYEDGFGDGYEFGAKDCYEKLISAIAEGTQKGSSKCAKHLAEHRWASEKEEYMEPLVVTFGRS</sequence>
<dbReference type="RefSeq" id="WP_268617533.1">
    <property type="nucleotide sequence ID" value="NZ_JAMDMX010000098.1"/>
</dbReference>
<evidence type="ECO:0000313" key="2">
    <source>
        <dbReference type="Proteomes" id="UP001527099"/>
    </source>
</evidence>
<name>A0ABT4GJR4_9BACL</name>
<gene>
    <name evidence="1" type="ORF">M5X19_26590</name>
</gene>
<proteinExistence type="predicted"/>
<evidence type="ECO:0008006" key="3">
    <source>
        <dbReference type="Google" id="ProtNLM"/>
    </source>
</evidence>
<protein>
    <recommendedName>
        <fullName evidence="3">Essential protein Yae1 N-terminal domain-containing protein</fullName>
    </recommendedName>
</protein>
<evidence type="ECO:0000313" key="1">
    <source>
        <dbReference type="EMBL" id="MCY9696443.1"/>
    </source>
</evidence>
<dbReference type="Proteomes" id="UP001527099">
    <property type="component" value="Unassembled WGS sequence"/>
</dbReference>
<dbReference type="EMBL" id="JAMDMX010000098">
    <property type="protein sequence ID" value="MCY9696443.1"/>
    <property type="molecule type" value="Genomic_DNA"/>
</dbReference>
<organism evidence="1 2">
    <name type="scientific">Paenibacillus alginolyticus</name>
    <dbReference type="NCBI Taxonomy" id="59839"/>
    <lineage>
        <taxon>Bacteria</taxon>
        <taxon>Bacillati</taxon>
        <taxon>Bacillota</taxon>
        <taxon>Bacilli</taxon>
        <taxon>Bacillales</taxon>
        <taxon>Paenibacillaceae</taxon>
        <taxon>Paenibacillus</taxon>
    </lineage>
</organism>
<comment type="caution">
    <text evidence="1">The sequence shown here is derived from an EMBL/GenBank/DDBJ whole genome shotgun (WGS) entry which is preliminary data.</text>
</comment>
<reference evidence="1 2" key="1">
    <citation type="submission" date="2022-05" db="EMBL/GenBank/DDBJ databases">
        <title>Genome Sequencing of Bee-Associated Microbes.</title>
        <authorList>
            <person name="Dunlap C."/>
        </authorList>
    </citation>
    <scope>NUCLEOTIDE SEQUENCE [LARGE SCALE GENOMIC DNA]</scope>
    <source>
        <strain evidence="1 2">NRRL B-14421</strain>
    </source>
</reference>